<name>A0A382YYW8_9ZZZZ</name>
<evidence type="ECO:0000256" key="1">
    <source>
        <dbReference type="SAM" id="MobiDB-lite"/>
    </source>
</evidence>
<feature type="non-terminal residue" evidence="2">
    <location>
        <position position="60"/>
    </location>
</feature>
<reference evidence="2" key="1">
    <citation type="submission" date="2018-05" db="EMBL/GenBank/DDBJ databases">
        <authorList>
            <person name="Lanie J.A."/>
            <person name="Ng W.-L."/>
            <person name="Kazmierczak K.M."/>
            <person name="Andrzejewski T.M."/>
            <person name="Davidsen T.M."/>
            <person name="Wayne K.J."/>
            <person name="Tettelin H."/>
            <person name="Glass J.I."/>
            <person name="Rusch D."/>
            <person name="Podicherti R."/>
            <person name="Tsui H.-C.T."/>
            <person name="Winkler M.E."/>
        </authorList>
    </citation>
    <scope>NUCLEOTIDE SEQUENCE</scope>
</reference>
<feature type="compositionally biased region" description="Basic and acidic residues" evidence="1">
    <location>
        <begin position="1"/>
        <end position="14"/>
    </location>
</feature>
<gene>
    <name evidence="2" type="ORF">METZ01_LOCUS440899</name>
</gene>
<accession>A0A382YYW8</accession>
<organism evidence="2">
    <name type="scientific">marine metagenome</name>
    <dbReference type="NCBI Taxonomy" id="408172"/>
    <lineage>
        <taxon>unclassified sequences</taxon>
        <taxon>metagenomes</taxon>
        <taxon>ecological metagenomes</taxon>
    </lineage>
</organism>
<evidence type="ECO:0000313" key="2">
    <source>
        <dbReference type="EMBL" id="SVD88045.1"/>
    </source>
</evidence>
<feature type="non-terminal residue" evidence="2">
    <location>
        <position position="1"/>
    </location>
</feature>
<dbReference type="AlphaFoldDB" id="A0A382YYW8"/>
<dbReference type="EMBL" id="UINC01179388">
    <property type="protein sequence ID" value="SVD88045.1"/>
    <property type="molecule type" value="Genomic_DNA"/>
</dbReference>
<sequence length="60" mass="6864">DSQPYRDHQGHDIKGPSNHSHARQRGWHLRQRFSLHVAAPTFGNGAAHLSWHCNLVFRGI</sequence>
<feature type="region of interest" description="Disordered" evidence="1">
    <location>
        <begin position="1"/>
        <end position="26"/>
    </location>
</feature>
<protein>
    <submittedName>
        <fullName evidence="2">Uncharacterized protein</fullName>
    </submittedName>
</protein>
<proteinExistence type="predicted"/>